<dbReference type="Gene3D" id="2.60.40.10">
    <property type="entry name" value="Immunoglobulins"/>
    <property type="match status" value="1"/>
</dbReference>
<dbReference type="PANTHER" id="PTHR15031:SF6">
    <property type="entry name" value="CARTILAGE INTERMEDIATE LAYER PROTEIN 1-LIKE ISOFORM X1"/>
    <property type="match status" value="1"/>
</dbReference>
<feature type="coiled-coil region" evidence="1">
    <location>
        <begin position="55"/>
        <end position="82"/>
    </location>
</feature>
<dbReference type="InterPro" id="IPR003599">
    <property type="entry name" value="Ig_sub"/>
</dbReference>
<evidence type="ECO:0000259" key="4">
    <source>
        <dbReference type="PROSITE" id="PS50835"/>
    </source>
</evidence>
<dbReference type="SUPFAM" id="SSF48726">
    <property type="entry name" value="Immunoglobulin"/>
    <property type="match status" value="1"/>
</dbReference>
<dbReference type="InterPro" id="IPR056256">
    <property type="entry name" value="CILP-1/2_b-sand_dom2"/>
</dbReference>
<evidence type="ECO:0000256" key="2">
    <source>
        <dbReference type="SAM" id="MobiDB-lite"/>
    </source>
</evidence>
<sequence>MCSMNIIVFVVLLLDLSLIISVSSKKKGAKRNCRLADINRLKITILDRIDLLHSEDKCLAKIKDLEAKIVALEKELADQKAVNEECPTISSTSTAAPPTTPTTTQSFRRRTPHTEFPEIVQHPEDTFALVGDTVNLTCRAVGKPRPDTYQWFKNGKLLQDQEQTGQNLVIVETTLENKGSYYCKASSEYGSAKSNAATLDVKEDSESFCDSQPVSFLKALPKDCPQSGESPLVYDVGRCQKNVCVKRPKANSDTKFCCGPTKQTKETLACVDYSMDIIVTLECGCVICNQVNISGNIVTSKRDVTFSGVVHAINDPSTVLRFGNVYLFDERVTTTSFNGEFSFSVPTGMNRIVVTFKEGVMKSGFIEASKVFTIPKDFSGTLFEDVSLLINDKVITITPSEKNTISLAESSESSTAEVIIPGDSFYDSDGNLYTDEVKVTVNFIDPSNIDSFNSMVGDLTFVNDNGEVGLLKTFGMFHLGFNGENGEELELKADVGMAIRADVIGAEFKNTTNVKLWSLNPSSARWEYEGSLERVSASRRKRAQTLATSDFFVGKTVITDRYWFNFDDDSLNFCYVRIKAYTDSSLSTLLPWSETFEPSVLTPASSVTPPNGRVLTGSMSQTGSGFGSKDDCILTVCGESKFQAYLFLKSDNVALSASSKLGAADPTIAGVNINVKQLDDVTTATRSRVIETDVEPLVSNGPLYHSNTAPDCKDASLKFCTDCEINNYMGAECFLCDPYCYNPIPSMTAYSQCLKASDSDPHYSFYRNPSTLFEYSVCDMAMSCLGGNPPLTPLAWFPQTTIAFWAWFIKVRVLVKRNGQDTDDESRVRVMSKGGEHEDTKGKLFGIREDVTSSQSVCVEYKGSGPILTLSKPGVDETVIEISVEGTQCSVDENDIAVDLRQYKVDSPSPTNEREPLISFQIPGASIVTGNTFGRYVDDDDDLETAKKRAKSRCECSDPQRQKLTCDNPDSDGGEAIIIKCKDYDYPVYDLP</sequence>
<organism evidence="5 6">
    <name type="scientific">Owenia fusiformis</name>
    <name type="common">Polychaete worm</name>
    <dbReference type="NCBI Taxonomy" id="6347"/>
    <lineage>
        <taxon>Eukaryota</taxon>
        <taxon>Metazoa</taxon>
        <taxon>Spiralia</taxon>
        <taxon>Lophotrochozoa</taxon>
        <taxon>Annelida</taxon>
        <taxon>Polychaeta</taxon>
        <taxon>Sedentaria</taxon>
        <taxon>Canalipalpata</taxon>
        <taxon>Sabellida</taxon>
        <taxon>Oweniida</taxon>
        <taxon>Oweniidae</taxon>
        <taxon>Owenia</taxon>
    </lineage>
</organism>
<feature type="region of interest" description="Disordered" evidence="2">
    <location>
        <begin position="87"/>
        <end position="111"/>
    </location>
</feature>
<dbReference type="Pfam" id="PF13927">
    <property type="entry name" value="Ig_3"/>
    <property type="match status" value="1"/>
</dbReference>
<dbReference type="AlphaFoldDB" id="A0A8S4PMY1"/>
<dbReference type="Pfam" id="PF23708">
    <property type="entry name" value="CILP_5th"/>
    <property type="match status" value="1"/>
</dbReference>
<protein>
    <recommendedName>
        <fullName evidence="4">Ig-like domain-containing protein</fullName>
    </recommendedName>
</protein>
<dbReference type="Pfam" id="PF23599">
    <property type="entry name" value="CILP_C"/>
    <property type="match status" value="1"/>
</dbReference>
<dbReference type="EMBL" id="CAIIXF020000009">
    <property type="protein sequence ID" value="CAH1794953.1"/>
    <property type="molecule type" value="Genomic_DNA"/>
</dbReference>
<dbReference type="InterPro" id="IPR003598">
    <property type="entry name" value="Ig_sub2"/>
</dbReference>
<name>A0A8S4PMY1_OWEFU</name>
<feature type="domain" description="Ig-like" evidence="4">
    <location>
        <begin position="117"/>
        <end position="200"/>
    </location>
</feature>
<dbReference type="InterPro" id="IPR056255">
    <property type="entry name" value="CILP-1/2_dom"/>
</dbReference>
<keyword evidence="6" id="KW-1185">Reference proteome</keyword>
<feature type="chain" id="PRO_5035719936" description="Ig-like domain-containing protein" evidence="3">
    <location>
        <begin position="25"/>
        <end position="992"/>
    </location>
</feature>
<dbReference type="SMART" id="SM00408">
    <property type="entry name" value="IGc2"/>
    <property type="match status" value="1"/>
</dbReference>
<dbReference type="InterPro" id="IPR039675">
    <property type="entry name" value="CILP1/CILP2"/>
</dbReference>
<dbReference type="SMART" id="SM00409">
    <property type="entry name" value="IG"/>
    <property type="match status" value="1"/>
</dbReference>
<accession>A0A8S4PMY1</accession>
<feature type="compositionally biased region" description="Low complexity" evidence="2">
    <location>
        <begin position="87"/>
        <end position="106"/>
    </location>
</feature>
<keyword evidence="3" id="KW-0732">Signal</keyword>
<dbReference type="Proteomes" id="UP000749559">
    <property type="component" value="Unassembled WGS sequence"/>
</dbReference>
<keyword evidence="1" id="KW-0175">Coiled coil</keyword>
<dbReference type="PROSITE" id="PS50835">
    <property type="entry name" value="IG_LIKE"/>
    <property type="match status" value="1"/>
</dbReference>
<feature type="signal peptide" evidence="3">
    <location>
        <begin position="1"/>
        <end position="24"/>
    </location>
</feature>
<evidence type="ECO:0000256" key="1">
    <source>
        <dbReference type="SAM" id="Coils"/>
    </source>
</evidence>
<dbReference type="PANTHER" id="PTHR15031">
    <property type="entry name" value="CARTILAGE INTERMEDIATE LAYER PROTEIN CLIP"/>
    <property type="match status" value="1"/>
</dbReference>
<proteinExistence type="predicted"/>
<dbReference type="Pfam" id="PF23591">
    <property type="entry name" value="CILP"/>
    <property type="match status" value="1"/>
</dbReference>
<evidence type="ECO:0000313" key="5">
    <source>
        <dbReference type="EMBL" id="CAH1794953.1"/>
    </source>
</evidence>
<dbReference type="InterPro" id="IPR007110">
    <property type="entry name" value="Ig-like_dom"/>
</dbReference>
<reference evidence="5" key="1">
    <citation type="submission" date="2022-03" db="EMBL/GenBank/DDBJ databases">
        <authorList>
            <person name="Martin C."/>
        </authorList>
    </citation>
    <scope>NUCLEOTIDE SEQUENCE</scope>
</reference>
<comment type="caution">
    <text evidence="5">The sequence shown here is derived from an EMBL/GenBank/DDBJ whole genome shotgun (WGS) entry which is preliminary data.</text>
</comment>
<dbReference type="InterPro" id="IPR013783">
    <property type="entry name" value="Ig-like_fold"/>
</dbReference>
<dbReference type="InterPro" id="IPR056258">
    <property type="entry name" value="CILP-1/2_C"/>
</dbReference>
<evidence type="ECO:0000256" key="3">
    <source>
        <dbReference type="SAM" id="SignalP"/>
    </source>
</evidence>
<dbReference type="InterPro" id="IPR036179">
    <property type="entry name" value="Ig-like_dom_sf"/>
</dbReference>
<evidence type="ECO:0000313" key="6">
    <source>
        <dbReference type="Proteomes" id="UP000749559"/>
    </source>
</evidence>
<dbReference type="OrthoDB" id="9929167at2759"/>
<gene>
    <name evidence="5" type="ORF">OFUS_LOCUS19562</name>
</gene>